<protein>
    <submittedName>
        <fullName evidence="1">Uncharacterized protein</fullName>
    </submittedName>
</protein>
<sequence length="121" mass="14062">MPFPLSSQHETGLLDSVPEFQIFDYSLDSWQFFPQDWKLITPNSAKSRGFPFEVAVLHRVLQEEHVGIILTALSEKWLMDYTPFDWADFFGRICSSGMHNRDVLFLWRALLGGFFTEDGQL</sequence>
<keyword evidence="2" id="KW-1185">Reference proteome</keyword>
<reference evidence="1 2" key="1">
    <citation type="submission" date="2024-09" db="EMBL/GenBank/DDBJ databases">
        <title>Chromosome-scale assembly of Riccia sorocarpa.</title>
        <authorList>
            <person name="Paukszto L."/>
        </authorList>
    </citation>
    <scope>NUCLEOTIDE SEQUENCE [LARGE SCALE GENOMIC DNA]</scope>
    <source>
        <strain evidence="1">LP-2024</strain>
        <tissue evidence="1">Aerial parts of the thallus</tissue>
    </source>
</reference>
<organism evidence="1 2">
    <name type="scientific">Riccia sorocarpa</name>
    <dbReference type="NCBI Taxonomy" id="122646"/>
    <lineage>
        <taxon>Eukaryota</taxon>
        <taxon>Viridiplantae</taxon>
        <taxon>Streptophyta</taxon>
        <taxon>Embryophyta</taxon>
        <taxon>Marchantiophyta</taxon>
        <taxon>Marchantiopsida</taxon>
        <taxon>Marchantiidae</taxon>
        <taxon>Marchantiales</taxon>
        <taxon>Ricciaceae</taxon>
        <taxon>Riccia</taxon>
    </lineage>
</organism>
<dbReference type="EMBL" id="JBJQOH010000003">
    <property type="protein sequence ID" value="KAL3694679.1"/>
    <property type="molecule type" value="Genomic_DNA"/>
</dbReference>
<accession>A0ABD3HWI2</accession>
<name>A0ABD3HWI2_9MARC</name>
<comment type="caution">
    <text evidence="1">The sequence shown here is derived from an EMBL/GenBank/DDBJ whole genome shotgun (WGS) entry which is preliminary data.</text>
</comment>
<evidence type="ECO:0000313" key="1">
    <source>
        <dbReference type="EMBL" id="KAL3694679.1"/>
    </source>
</evidence>
<evidence type="ECO:0000313" key="2">
    <source>
        <dbReference type="Proteomes" id="UP001633002"/>
    </source>
</evidence>
<dbReference type="Proteomes" id="UP001633002">
    <property type="component" value="Unassembled WGS sequence"/>
</dbReference>
<proteinExistence type="predicted"/>
<dbReference type="AlphaFoldDB" id="A0ABD3HWI2"/>
<gene>
    <name evidence="1" type="ORF">R1sor_008330</name>
</gene>